<dbReference type="GO" id="GO:0016020">
    <property type="term" value="C:membrane"/>
    <property type="evidence" value="ECO:0007669"/>
    <property type="project" value="InterPro"/>
</dbReference>
<evidence type="ECO:0000256" key="5">
    <source>
        <dbReference type="SAM" id="Phobius"/>
    </source>
</evidence>
<dbReference type="EC" id="2.7.13.3" evidence="7"/>
<keyword evidence="2" id="KW-0418">Kinase</keyword>
<dbReference type="SUPFAM" id="SSF48452">
    <property type="entry name" value="TPR-like"/>
    <property type="match status" value="1"/>
</dbReference>
<dbReference type="SUPFAM" id="SSF55874">
    <property type="entry name" value="ATPase domain of HSP90 chaperone/DNA topoisomerase II/histidine kinase"/>
    <property type="match status" value="1"/>
</dbReference>
<dbReference type="Pfam" id="PF07730">
    <property type="entry name" value="HisKA_3"/>
    <property type="match status" value="1"/>
</dbReference>
<dbReference type="Gene3D" id="1.25.40.10">
    <property type="entry name" value="Tetratricopeptide repeat domain"/>
    <property type="match status" value="2"/>
</dbReference>
<dbReference type="AlphaFoldDB" id="A0A378U6R2"/>
<protein>
    <submittedName>
        <fullName evidence="7">Sensor protein degS</fullName>
        <ecNumber evidence="7">2.7.13.3</ecNumber>
    </submittedName>
</protein>
<accession>A0A378U6R2</accession>
<dbReference type="Gene3D" id="1.20.5.1930">
    <property type="match status" value="1"/>
</dbReference>
<sequence>MSYSSKSALFFVSLFWCVLLFCTSNQLYGQEILTTYKEQYDKTVAGSPARFEVVGKYAQALFFQEKQQEATQLLKENILIAEKQGDKTNAAYLYAILAMNAQLNENTSEAHKAIKKALDYAQQIENNEIKAYVNYCQGWIYVRDNQEAKAVQSLLTAISLYEKAPQSPTKLGRLSAAYKELTSIYASWDDYELQEKYSKLTLDIAIQQNNPNALFDAYMMMGYLYESEFSHNTNNIYARDLAENYYKKAIKTYENNREVIPFRSDLAFVANNLASLYLRAFPKQYNEQATYYANLALQQAQETHQINFQASSYGILAEIALQENKTKIATSYLLSALSAINSTHLPDKNTLLSIYESLAQLNETEENYLGALHFHKLYLQTYQSIYNQDKLEISRRLEAQYEKEQQKQQLLTLQLASEKKEQQIRLMKTLGVQQQQELENLKLSEENQRKKLEISQLETETHAQALKLSQLENDNKLLDIQHFKKTLSYQEKVNSYFLALALVFAILLFVLLYVYKQRTKSMNQQKELYNLALEKEKQHAKIATLTALLDGQEQERARLARDLHDGLGGLLSGTKIQLSTLHHKITDANKIEMTKSIEHLDNAVDELRRVAHNLMPDLLLKYGLEEALKEYANRMSTDQLDINVQFLGYTQTLEQDKQLLVYRIIQELVNNALKHANPQQIIIQLVESENSYMVTIEDDGCGFELTQAQQTQSAGLHNIQSRVQFLKGELHIHSELNLGTSIDFQFPKQ</sequence>
<dbReference type="EMBL" id="UGQL01000002">
    <property type="protein sequence ID" value="STZ70160.1"/>
    <property type="molecule type" value="Genomic_DNA"/>
</dbReference>
<name>A0A378U6R2_MYROD</name>
<dbReference type="Pfam" id="PF02518">
    <property type="entry name" value="HATPase_c"/>
    <property type="match status" value="1"/>
</dbReference>
<organism evidence="7 8">
    <name type="scientific">Myroides odoratus</name>
    <name type="common">Flavobacterium odoratum</name>
    <dbReference type="NCBI Taxonomy" id="256"/>
    <lineage>
        <taxon>Bacteria</taxon>
        <taxon>Pseudomonadati</taxon>
        <taxon>Bacteroidota</taxon>
        <taxon>Flavobacteriia</taxon>
        <taxon>Flavobacteriales</taxon>
        <taxon>Flavobacteriaceae</taxon>
        <taxon>Myroides</taxon>
    </lineage>
</organism>
<evidence type="ECO:0000256" key="2">
    <source>
        <dbReference type="ARBA" id="ARBA00022777"/>
    </source>
</evidence>
<evidence type="ECO:0000313" key="7">
    <source>
        <dbReference type="EMBL" id="STZ70160.1"/>
    </source>
</evidence>
<feature type="coiled-coil region" evidence="4">
    <location>
        <begin position="387"/>
        <end position="474"/>
    </location>
</feature>
<keyword evidence="5" id="KW-0812">Transmembrane</keyword>
<evidence type="ECO:0000259" key="6">
    <source>
        <dbReference type="PROSITE" id="PS50109"/>
    </source>
</evidence>
<evidence type="ECO:0000313" key="8">
    <source>
        <dbReference type="Proteomes" id="UP000255024"/>
    </source>
</evidence>
<dbReference type="SMART" id="SM00387">
    <property type="entry name" value="HATPase_c"/>
    <property type="match status" value="1"/>
</dbReference>
<dbReference type="InterPro" id="IPR036890">
    <property type="entry name" value="HATPase_C_sf"/>
</dbReference>
<dbReference type="Gene3D" id="3.30.565.10">
    <property type="entry name" value="Histidine kinase-like ATPase, C-terminal domain"/>
    <property type="match status" value="1"/>
</dbReference>
<keyword evidence="8" id="KW-1185">Reference proteome</keyword>
<dbReference type="CDD" id="cd16917">
    <property type="entry name" value="HATPase_UhpB-NarQ-NarX-like"/>
    <property type="match status" value="1"/>
</dbReference>
<feature type="transmembrane region" description="Helical" evidence="5">
    <location>
        <begin position="496"/>
        <end position="515"/>
    </location>
</feature>
<evidence type="ECO:0000256" key="4">
    <source>
        <dbReference type="SAM" id="Coils"/>
    </source>
</evidence>
<keyword evidence="4" id="KW-0175">Coiled coil</keyword>
<proteinExistence type="predicted"/>
<feature type="domain" description="Histidine kinase" evidence="6">
    <location>
        <begin position="558"/>
        <end position="749"/>
    </location>
</feature>
<dbReference type="InterPro" id="IPR011990">
    <property type="entry name" value="TPR-like_helical_dom_sf"/>
</dbReference>
<dbReference type="Proteomes" id="UP000255024">
    <property type="component" value="Unassembled WGS sequence"/>
</dbReference>
<keyword evidence="3" id="KW-0902">Two-component regulatory system</keyword>
<dbReference type="InterPro" id="IPR005467">
    <property type="entry name" value="His_kinase_dom"/>
</dbReference>
<keyword evidence="1 7" id="KW-0808">Transferase</keyword>
<dbReference type="PANTHER" id="PTHR24421">
    <property type="entry name" value="NITRATE/NITRITE SENSOR PROTEIN NARX-RELATED"/>
    <property type="match status" value="1"/>
</dbReference>
<dbReference type="RefSeq" id="WP_115092706.1">
    <property type="nucleotide sequence ID" value="NZ_CP068107.1"/>
</dbReference>
<dbReference type="InterPro" id="IPR003594">
    <property type="entry name" value="HATPase_dom"/>
</dbReference>
<dbReference type="GO" id="GO:0046983">
    <property type="term" value="F:protein dimerization activity"/>
    <property type="evidence" value="ECO:0007669"/>
    <property type="project" value="InterPro"/>
</dbReference>
<evidence type="ECO:0000256" key="3">
    <source>
        <dbReference type="ARBA" id="ARBA00023012"/>
    </source>
</evidence>
<gene>
    <name evidence="7" type="primary">degS_3</name>
    <name evidence="7" type="ORF">NCTC11179_03693</name>
</gene>
<evidence type="ECO:0000256" key="1">
    <source>
        <dbReference type="ARBA" id="ARBA00022679"/>
    </source>
</evidence>
<dbReference type="PROSITE" id="PS50109">
    <property type="entry name" value="HIS_KIN"/>
    <property type="match status" value="1"/>
</dbReference>
<reference evidence="7 8" key="1">
    <citation type="submission" date="2018-06" db="EMBL/GenBank/DDBJ databases">
        <authorList>
            <consortium name="Pathogen Informatics"/>
            <person name="Doyle S."/>
        </authorList>
    </citation>
    <scope>NUCLEOTIDE SEQUENCE [LARGE SCALE GENOMIC DNA]</scope>
    <source>
        <strain evidence="7 8">NCTC11179</strain>
    </source>
</reference>
<dbReference type="GO" id="GO:0000155">
    <property type="term" value="F:phosphorelay sensor kinase activity"/>
    <property type="evidence" value="ECO:0007669"/>
    <property type="project" value="InterPro"/>
</dbReference>
<dbReference type="InterPro" id="IPR011712">
    <property type="entry name" value="Sig_transdc_His_kin_sub3_dim/P"/>
</dbReference>
<dbReference type="InterPro" id="IPR050482">
    <property type="entry name" value="Sensor_HK_TwoCompSys"/>
</dbReference>
<keyword evidence="5" id="KW-1133">Transmembrane helix</keyword>
<keyword evidence="5" id="KW-0472">Membrane</keyword>